<dbReference type="PANTHER" id="PTHR43628:SF1">
    <property type="entry name" value="CHITIN SYNTHASE REGULATORY FACTOR 2-RELATED"/>
    <property type="match status" value="1"/>
</dbReference>
<organism evidence="1 2">
    <name type="scientific">Ambispora gerdemannii</name>
    <dbReference type="NCBI Taxonomy" id="144530"/>
    <lineage>
        <taxon>Eukaryota</taxon>
        <taxon>Fungi</taxon>
        <taxon>Fungi incertae sedis</taxon>
        <taxon>Mucoromycota</taxon>
        <taxon>Glomeromycotina</taxon>
        <taxon>Glomeromycetes</taxon>
        <taxon>Archaeosporales</taxon>
        <taxon>Ambisporaceae</taxon>
        <taxon>Ambispora</taxon>
    </lineage>
</organism>
<proteinExistence type="predicted"/>
<name>A0A9N8VBV4_9GLOM</name>
<sequence length="237" mass="26957">MKTSALIQILSLYTSLKDSWANDKVIETKLYDWIIKNNYEPEMIFRTVYNERAHVKFASLLAFLYIRGVGTKADAEEAFRLSHFAASHGDLRTLYWYKQASDSGNAQAQSHLAFCYQQGIGLKKDVVYAVKLYAKSARSGNCGAQNELGNCYIYGLGIKRNDVTGFYWYSQSAKRKNKLGQLTVAHSHKCGQGTVRDIHEAIRYYRKAISQGAKAVAFYELMNHSWMSDDSSERVLQ</sequence>
<dbReference type="InterPro" id="IPR011990">
    <property type="entry name" value="TPR-like_helical_dom_sf"/>
</dbReference>
<dbReference type="EMBL" id="CAJVPL010000091">
    <property type="protein sequence ID" value="CAG8445230.1"/>
    <property type="molecule type" value="Genomic_DNA"/>
</dbReference>
<dbReference type="InterPro" id="IPR006597">
    <property type="entry name" value="Sel1-like"/>
</dbReference>
<keyword evidence="2" id="KW-1185">Reference proteome</keyword>
<dbReference type="SUPFAM" id="SSF81901">
    <property type="entry name" value="HCP-like"/>
    <property type="match status" value="1"/>
</dbReference>
<gene>
    <name evidence="1" type="ORF">AGERDE_LOCUS1362</name>
</gene>
<dbReference type="Gene3D" id="1.25.40.10">
    <property type="entry name" value="Tetratricopeptide repeat domain"/>
    <property type="match status" value="1"/>
</dbReference>
<reference evidence="1" key="1">
    <citation type="submission" date="2021-06" db="EMBL/GenBank/DDBJ databases">
        <authorList>
            <person name="Kallberg Y."/>
            <person name="Tangrot J."/>
            <person name="Rosling A."/>
        </authorList>
    </citation>
    <scope>NUCLEOTIDE SEQUENCE</scope>
    <source>
        <strain evidence="1">MT106</strain>
    </source>
</reference>
<accession>A0A9N8VBV4</accession>
<dbReference type="SMART" id="SM00671">
    <property type="entry name" value="SEL1"/>
    <property type="match status" value="4"/>
</dbReference>
<dbReference type="Pfam" id="PF08238">
    <property type="entry name" value="Sel1"/>
    <property type="match status" value="5"/>
</dbReference>
<dbReference type="OrthoDB" id="2384430at2759"/>
<evidence type="ECO:0000313" key="1">
    <source>
        <dbReference type="EMBL" id="CAG8445230.1"/>
    </source>
</evidence>
<comment type="caution">
    <text evidence="1">The sequence shown here is derived from an EMBL/GenBank/DDBJ whole genome shotgun (WGS) entry which is preliminary data.</text>
</comment>
<dbReference type="Proteomes" id="UP000789831">
    <property type="component" value="Unassembled WGS sequence"/>
</dbReference>
<dbReference type="InterPro" id="IPR052945">
    <property type="entry name" value="Mitotic_Regulator"/>
</dbReference>
<protein>
    <submittedName>
        <fullName evidence="1">6032_t:CDS:1</fullName>
    </submittedName>
</protein>
<evidence type="ECO:0000313" key="2">
    <source>
        <dbReference type="Proteomes" id="UP000789831"/>
    </source>
</evidence>
<dbReference type="PANTHER" id="PTHR43628">
    <property type="entry name" value="ACTIVATOR OF C KINASE PROTEIN 1-RELATED"/>
    <property type="match status" value="1"/>
</dbReference>
<dbReference type="AlphaFoldDB" id="A0A9N8VBV4"/>